<proteinExistence type="predicted"/>
<protein>
    <recommendedName>
        <fullName evidence="5">Integral membrane protein</fullName>
    </recommendedName>
</protein>
<keyword evidence="4" id="KW-1185">Reference proteome</keyword>
<dbReference type="RefSeq" id="WP_135849867.1">
    <property type="nucleotide sequence ID" value="NZ_RHPJ01000003.1"/>
</dbReference>
<evidence type="ECO:0000313" key="3">
    <source>
        <dbReference type="EMBL" id="TGO04235.1"/>
    </source>
</evidence>
<name>A0A4Z1DX48_9MICO</name>
<evidence type="ECO:0000256" key="2">
    <source>
        <dbReference type="SAM" id="Phobius"/>
    </source>
</evidence>
<organism evidence="3 4">
    <name type="scientific">Serinibacter arcticus</name>
    <dbReference type="NCBI Taxonomy" id="1655435"/>
    <lineage>
        <taxon>Bacteria</taxon>
        <taxon>Bacillati</taxon>
        <taxon>Actinomycetota</taxon>
        <taxon>Actinomycetes</taxon>
        <taxon>Micrococcales</taxon>
        <taxon>Beutenbergiaceae</taxon>
        <taxon>Serinibacter</taxon>
    </lineage>
</organism>
<comment type="caution">
    <text evidence="3">The sequence shown here is derived from an EMBL/GenBank/DDBJ whole genome shotgun (WGS) entry which is preliminary data.</text>
</comment>
<sequence length="212" mass="22468">MDDADAVDENAVDAVEPLPEPPTPDRLAALHARAAQIAPPLARAVRWLRWPSLLLLVVALVAPVLLGALALSWQGWPRLVGVVVAVLALVPALLFGRSRAGTLRAAEDPEALVAELTAFTSHVQGGLGIMDKLAAVTQRGGVRLLARLRALWGVLQLPGETLDHLDSQTHLRWILPPRVGETWARLLATVWTTVGCYVAAAVLGAVSLTGAL</sequence>
<evidence type="ECO:0000313" key="4">
    <source>
        <dbReference type="Proteomes" id="UP000297318"/>
    </source>
</evidence>
<feature type="transmembrane region" description="Helical" evidence="2">
    <location>
        <begin position="53"/>
        <end position="73"/>
    </location>
</feature>
<keyword evidence="2" id="KW-1133">Transmembrane helix</keyword>
<keyword evidence="2" id="KW-0812">Transmembrane</keyword>
<feature type="compositionally biased region" description="Acidic residues" evidence="1">
    <location>
        <begin position="1"/>
        <end position="11"/>
    </location>
</feature>
<dbReference type="Proteomes" id="UP000297318">
    <property type="component" value="Unassembled WGS sequence"/>
</dbReference>
<dbReference type="OrthoDB" id="5145992at2"/>
<accession>A0A4Z1DX48</accession>
<feature type="transmembrane region" description="Helical" evidence="2">
    <location>
        <begin position="186"/>
        <end position="208"/>
    </location>
</feature>
<gene>
    <name evidence="3" type="ORF">SERN_1828</name>
</gene>
<dbReference type="AlphaFoldDB" id="A0A4Z1DX48"/>
<feature type="transmembrane region" description="Helical" evidence="2">
    <location>
        <begin position="79"/>
        <end position="96"/>
    </location>
</feature>
<evidence type="ECO:0008006" key="5">
    <source>
        <dbReference type="Google" id="ProtNLM"/>
    </source>
</evidence>
<evidence type="ECO:0000256" key="1">
    <source>
        <dbReference type="SAM" id="MobiDB-lite"/>
    </source>
</evidence>
<dbReference type="EMBL" id="RHPJ01000003">
    <property type="protein sequence ID" value="TGO04235.1"/>
    <property type="molecule type" value="Genomic_DNA"/>
</dbReference>
<reference evidence="3 4" key="1">
    <citation type="submission" date="2018-11" db="EMBL/GenBank/DDBJ databases">
        <title>Complete genome sequencing of the Actinobacteria Serinibacter sp. K3-2.</title>
        <authorList>
            <person name="Rakitin A.L."/>
            <person name="Beletsky A.V."/>
            <person name="Mardanov A.V."/>
            <person name="Ravin N.V."/>
            <person name="Gromova A.S."/>
            <person name="Filippova S.N."/>
            <person name="Gal'Chenko V.F."/>
        </authorList>
    </citation>
    <scope>NUCLEOTIDE SEQUENCE [LARGE SCALE GENOMIC DNA]</scope>
    <source>
        <strain evidence="3 4">K3-2</strain>
    </source>
</reference>
<keyword evidence="2" id="KW-0472">Membrane</keyword>
<feature type="region of interest" description="Disordered" evidence="1">
    <location>
        <begin position="1"/>
        <end position="21"/>
    </location>
</feature>